<dbReference type="EMBL" id="CM046116">
    <property type="protein sequence ID" value="KAI8422061.1"/>
    <property type="molecule type" value="Genomic_DNA"/>
</dbReference>
<comment type="caution">
    <text evidence="1">The sequence shown here is derived from an EMBL/GenBank/DDBJ whole genome shotgun (WGS) entry which is preliminary data.</text>
</comment>
<proteinExistence type="predicted"/>
<protein>
    <submittedName>
        <fullName evidence="1">Uncharacterized protein</fullName>
    </submittedName>
</protein>
<keyword evidence="2" id="KW-1185">Reference proteome</keyword>
<evidence type="ECO:0000313" key="1">
    <source>
        <dbReference type="EMBL" id="KAI8422061.1"/>
    </source>
</evidence>
<name>A0ACC0JD45_CHOFU</name>
<gene>
    <name evidence="1" type="ORF">MSG28_009958</name>
</gene>
<reference evidence="1 2" key="1">
    <citation type="journal article" date="2022" name="Genome Biol. Evol.">
        <title>The Spruce Budworm Genome: Reconstructing the Evolutionary History of Antifreeze Proteins.</title>
        <authorList>
            <person name="Beliveau C."/>
            <person name="Gagne P."/>
            <person name="Picq S."/>
            <person name="Vernygora O."/>
            <person name="Keeling C.I."/>
            <person name="Pinkney K."/>
            <person name="Doucet D."/>
            <person name="Wen F."/>
            <person name="Johnston J.S."/>
            <person name="Maaroufi H."/>
            <person name="Boyle B."/>
            <person name="Laroche J."/>
            <person name="Dewar K."/>
            <person name="Juretic N."/>
            <person name="Blackburn G."/>
            <person name="Nisole A."/>
            <person name="Brunet B."/>
            <person name="Brandao M."/>
            <person name="Lumley L."/>
            <person name="Duan J."/>
            <person name="Quan G."/>
            <person name="Lucarotti C.J."/>
            <person name="Roe A.D."/>
            <person name="Sperling F.A.H."/>
            <person name="Levesque R.C."/>
            <person name="Cusson M."/>
        </authorList>
    </citation>
    <scope>NUCLEOTIDE SEQUENCE [LARGE SCALE GENOMIC DNA]</scope>
    <source>
        <strain evidence="1">Glfc:IPQL:Cfum</strain>
    </source>
</reference>
<evidence type="ECO:0000313" key="2">
    <source>
        <dbReference type="Proteomes" id="UP001064048"/>
    </source>
</evidence>
<sequence>MKSGETGRTNERERESGAEKLERAGKRGSFANRKKFRAQGQTQSATLAPLHHETDKDRNQSTYKVRWSNAHIDTAHGHEISDRLGPVRARSLRIVAESYAIKGLCLEQSALPGSSRYKQAERENEMIRSFELASELTLLYLQRGGSCASAGPAMELALQRVPLLHMRAQRLHSAVDRYWPPVKRGAHFTPAQISRSSTGLSSCHRKSCERIAAGEKDGPIVTTMCEPSERSERAASCKKTESVSSGPVETVTQMDQLSYRSMLCAVEAASTQALRLALARQLAELLMRGLTGQVRGPTGRGRGGMANTQELARQLAELLMRGLTGQVMGPTGQGEGGMATTQALARQLAELLMRGLRGQVRGLRGRGRGGMATTQALARQLAELLMRGLTGQVYKPPEVPPVAVSAGGTLRRRDDYASDGPWKPKRYAAINQFVPRSEYEEIILLLLVGEAMAVRDAVLSQSAEFEAARAHALANAVAVADLLVVCVARWGQLCLVLERCQLGGRPARASRVERVIARRTRTLAYSQRQNYTRFSLLAHSFLVTRSTRFSLISLERAMKFSFGCAHVWRQRALATAAAAPRPPVALCHAPQPVQPGNTIHCIQAAVPTVDIYLPRLDMKSTPAAKFPLESQRANNFSSFRFQVPAKHQQIFLRSVFWPEGVVFRRFWGATKTKFKDP</sequence>
<accession>A0ACC0JD45</accession>
<organism evidence="1 2">
    <name type="scientific">Choristoneura fumiferana</name>
    <name type="common">Spruce budworm moth</name>
    <name type="synonym">Archips fumiferana</name>
    <dbReference type="NCBI Taxonomy" id="7141"/>
    <lineage>
        <taxon>Eukaryota</taxon>
        <taxon>Metazoa</taxon>
        <taxon>Ecdysozoa</taxon>
        <taxon>Arthropoda</taxon>
        <taxon>Hexapoda</taxon>
        <taxon>Insecta</taxon>
        <taxon>Pterygota</taxon>
        <taxon>Neoptera</taxon>
        <taxon>Endopterygota</taxon>
        <taxon>Lepidoptera</taxon>
        <taxon>Glossata</taxon>
        <taxon>Ditrysia</taxon>
        <taxon>Tortricoidea</taxon>
        <taxon>Tortricidae</taxon>
        <taxon>Tortricinae</taxon>
        <taxon>Choristoneura</taxon>
    </lineage>
</organism>
<dbReference type="Proteomes" id="UP001064048">
    <property type="component" value="Chromosome 16"/>
</dbReference>